<evidence type="ECO:0000313" key="2">
    <source>
        <dbReference type="EMBL" id="MFD1454925.1"/>
    </source>
</evidence>
<keyword evidence="1" id="KW-0732">Signal</keyword>
<feature type="signal peptide" evidence="1">
    <location>
        <begin position="1"/>
        <end position="22"/>
    </location>
</feature>
<feature type="chain" id="PRO_5046912268" evidence="1">
    <location>
        <begin position="23"/>
        <end position="477"/>
    </location>
</feature>
<name>A0ABW4D2Q6_9LACO</name>
<comment type="caution">
    <text evidence="2">The sequence shown here is derived from an EMBL/GenBank/DDBJ whole genome shotgun (WGS) entry which is preliminary data.</text>
</comment>
<gene>
    <name evidence="2" type="ORF">ACFQ44_04390</name>
</gene>
<accession>A0ABW4D2Q6</accession>
<sequence>MQAQLAKSLYLGLAALSLGAVATVTTTATTADAASKAKVVSKSSLGKDSKNVELTGTNAIYSKPGTVKGAKTVASKKTVKKLASSTHSKDYFRAYYMAVTNRGTVYYKVVSMNGKYRGYIYGGKVKGTIGAGIKEAQTTKEATMPTRTAGFHIKDVKKNTLWTAPQHTTYKAHKVNMYGTTKEDTFTVSKAETKTKEGSLYYYVTSDKNSDVSGWIFAGKGYNASATTQELGGLSMTMAEATPTENNSVTVNYLASNGNSVGKSTFITTLTNTKKDQHVVSTVVGAPESTNVNGQTLAKFAEDSKNAPAGYMVSPTNTIATDVIAAVYGGTMSVKVYAAATSKVSFFLASTNGVDAGIEIKDTEFANGRPAIEKTDAERLTGDATKVIATSTGIATDFFTNKKMYSKLMEADKDYTTTVTKGKTYYVEYTYNPSATLTVNKLVKYGETIRVVLDKKLVQAPKLPDEAGVNNSTTIDY</sequence>
<reference evidence="3" key="1">
    <citation type="journal article" date="2019" name="Int. J. Syst. Evol. Microbiol.">
        <title>The Global Catalogue of Microorganisms (GCM) 10K type strain sequencing project: providing services to taxonomists for standard genome sequencing and annotation.</title>
        <authorList>
            <consortium name="The Broad Institute Genomics Platform"/>
            <consortium name="The Broad Institute Genome Sequencing Center for Infectious Disease"/>
            <person name="Wu L."/>
            <person name="Ma J."/>
        </authorList>
    </citation>
    <scope>NUCLEOTIDE SEQUENCE [LARGE SCALE GENOMIC DNA]</scope>
    <source>
        <strain evidence="3">CCM 8979</strain>
    </source>
</reference>
<dbReference type="RefSeq" id="WP_203644237.1">
    <property type="nucleotide sequence ID" value="NZ_BOLN01000003.1"/>
</dbReference>
<evidence type="ECO:0000313" key="3">
    <source>
        <dbReference type="Proteomes" id="UP001597189"/>
    </source>
</evidence>
<protein>
    <submittedName>
        <fullName evidence="2">S-layer protein</fullName>
    </submittedName>
</protein>
<dbReference type="Proteomes" id="UP001597189">
    <property type="component" value="Unassembled WGS sequence"/>
</dbReference>
<evidence type="ECO:0000256" key="1">
    <source>
        <dbReference type="SAM" id="SignalP"/>
    </source>
</evidence>
<dbReference type="EMBL" id="JBHTOD010000003">
    <property type="protein sequence ID" value="MFD1454925.1"/>
    <property type="molecule type" value="Genomic_DNA"/>
</dbReference>
<organism evidence="2 3">
    <name type="scientific">Levilactobacillus lanxiensis</name>
    <dbReference type="NCBI Taxonomy" id="2799568"/>
    <lineage>
        <taxon>Bacteria</taxon>
        <taxon>Bacillati</taxon>
        <taxon>Bacillota</taxon>
        <taxon>Bacilli</taxon>
        <taxon>Lactobacillales</taxon>
        <taxon>Lactobacillaceae</taxon>
        <taxon>Levilactobacillus</taxon>
    </lineage>
</organism>
<proteinExistence type="predicted"/>
<keyword evidence="3" id="KW-1185">Reference proteome</keyword>